<protein>
    <submittedName>
        <fullName evidence="4">DUF4434 domain-containing protein</fullName>
    </submittedName>
    <submittedName>
        <fullName evidence="6">DUF4434_domain-containing protein</fullName>
    </submittedName>
</protein>
<dbReference type="EMBL" id="CAXDID020000469">
    <property type="protein sequence ID" value="CAL6094684.1"/>
    <property type="molecule type" value="Genomic_DNA"/>
</dbReference>
<reference evidence="4" key="1">
    <citation type="submission" date="2023-06" db="EMBL/GenBank/DDBJ databases">
        <authorList>
            <person name="Kurt Z."/>
        </authorList>
    </citation>
    <scope>NUCLEOTIDE SEQUENCE</scope>
</reference>
<keyword evidence="1" id="KW-1133">Transmembrane helix</keyword>
<keyword evidence="1" id="KW-0812">Transmembrane</keyword>
<comment type="caution">
    <text evidence="4">The sequence shown here is derived from an EMBL/GenBank/DDBJ whole genome shotgun (WGS) entry which is preliminary data.</text>
</comment>
<keyword evidence="8" id="KW-1185">Reference proteome</keyword>
<dbReference type="Gene3D" id="3.20.20.80">
    <property type="entry name" value="Glycosidases"/>
    <property type="match status" value="1"/>
</dbReference>
<evidence type="ECO:0000313" key="4">
    <source>
        <dbReference type="EMBL" id="CAI9946173.1"/>
    </source>
</evidence>
<feature type="domain" description="DUF4434" evidence="3">
    <location>
        <begin position="13"/>
        <end position="281"/>
    </location>
</feature>
<evidence type="ECO:0000313" key="5">
    <source>
        <dbReference type="EMBL" id="CAI9951940.1"/>
    </source>
</evidence>
<evidence type="ECO:0000313" key="7">
    <source>
        <dbReference type="EMBL" id="CAL6094684.1"/>
    </source>
</evidence>
<gene>
    <name evidence="4" type="ORF">HINF_LOCUS33818</name>
    <name evidence="5" type="ORF">HINF_LOCUS39585</name>
    <name evidence="6" type="ORF">HINF_LOCUS65085</name>
    <name evidence="7" type="ORF">HINF_LOCUS67586</name>
</gene>
<keyword evidence="1" id="KW-0472">Membrane</keyword>
<dbReference type="EMBL" id="CAXDID020000423">
    <property type="protein sequence ID" value="CAL6089967.1"/>
    <property type="molecule type" value="Genomic_DNA"/>
</dbReference>
<feature type="chain" id="PRO_5044705004" evidence="2">
    <location>
        <begin position="16"/>
        <end position="424"/>
    </location>
</feature>
<dbReference type="EMBL" id="CATOUU010000830">
    <property type="protein sequence ID" value="CAI9951940.1"/>
    <property type="molecule type" value="Genomic_DNA"/>
</dbReference>
<name>A0AA86PYH4_9EUKA</name>
<evidence type="ECO:0000313" key="6">
    <source>
        <dbReference type="EMBL" id="CAL6089967.1"/>
    </source>
</evidence>
<dbReference type="InterPro" id="IPR009030">
    <property type="entry name" value="Growth_fac_rcpt_cys_sf"/>
</dbReference>
<feature type="transmembrane region" description="Helical" evidence="1">
    <location>
        <begin position="372"/>
        <end position="398"/>
    </location>
</feature>
<accession>A0AA86PYH4</accession>
<dbReference type="Proteomes" id="UP001642409">
    <property type="component" value="Unassembled WGS sequence"/>
</dbReference>
<dbReference type="SUPFAM" id="SSF57184">
    <property type="entry name" value="Growth factor receptor domain"/>
    <property type="match status" value="1"/>
</dbReference>
<sequence>MILQLSFLATLPISGIFDAGWNSLFRNQSQIDLQVSNMKKLNLDTLILQYSIDKTQRFYDSKLPFAAGTANNSYFERIIPSAAKQNMSIYLGVYAENDGWWTTPDDTYLFRQRDNSIKVIDELLAKFPQTAIKGFYIPHEIARYYWQVPADMQRLVNNFVKPVSDYAHSKNKTMMISPFFNQDLETSAQDYQFFRDMLVNSSVDIIAVQDGVGSNAARRNFSVEYMTAIAKAATETKKQFWTNVELFEGSAPANITRIAQQCVNGTAVKASKLISYDYSSVTLDHYAQTMQPMFTDLVNWNAKTKCQFQNKFFYNNTCYAICPGTMLSFNGTCVPTCPTSTPLTFNKSCVVKCPTGYTAGTNKVCVQNKSGLTIGITVGVVVGVVVIIVIVIGVFVFVKNNKPKIGGKPMKIHVKLTNKSMNYV</sequence>
<evidence type="ECO:0000256" key="1">
    <source>
        <dbReference type="SAM" id="Phobius"/>
    </source>
</evidence>
<evidence type="ECO:0000256" key="2">
    <source>
        <dbReference type="SAM" id="SignalP"/>
    </source>
</evidence>
<dbReference type="Pfam" id="PF14488">
    <property type="entry name" value="DUF4434"/>
    <property type="match status" value="1"/>
</dbReference>
<feature type="signal peptide" evidence="2">
    <location>
        <begin position="1"/>
        <end position="15"/>
    </location>
</feature>
<evidence type="ECO:0000259" key="3">
    <source>
        <dbReference type="Pfam" id="PF14488"/>
    </source>
</evidence>
<reference evidence="6 8" key="2">
    <citation type="submission" date="2024-07" db="EMBL/GenBank/DDBJ databases">
        <authorList>
            <person name="Akdeniz Z."/>
        </authorList>
    </citation>
    <scope>NUCLEOTIDE SEQUENCE [LARGE SCALE GENOMIC DNA]</scope>
</reference>
<dbReference type="InterPro" id="IPR027849">
    <property type="entry name" value="DUF4434"/>
</dbReference>
<evidence type="ECO:0000313" key="8">
    <source>
        <dbReference type="Proteomes" id="UP001642409"/>
    </source>
</evidence>
<organism evidence="4">
    <name type="scientific">Hexamita inflata</name>
    <dbReference type="NCBI Taxonomy" id="28002"/>
    <lineage>
        <taxon>Eukaryota</taxon>
        <taxon>Metamonada</taxon>
        <taxon>Diplomonadida</taxon>
        <taxon>Hexamitidae</taxon>
        <taxon>Hexamitinae</taxon>
        <taxon>Hexamita</taxon>
    </lineage>
</organism>
<keyword evidence="2" id="KW-0732">Signal</keyword>
<dbReference type="AlphaFoldDB" id="A0AA86PYH4"/>
<dbReference type="EMBL" id="CATOUU010000757">
    <property type="protein sequence ID" value="CAI9946173.1"/>
    <property type="molecule type" value="Genomic_DNA"/>
</dbReference>
<proteinExistence type="predicted"/>